<evidence type="ECO:0000313" key="1">
    <source>
        <dbReference type="EMBL" id="KON30329.1"/>
    </source>
</evidence>
<dbReference type="EMBL" id="LFWZ01000034">
    <property type="protein sequence ID" value="KON30329.1"/>
    <property type="molecule type" value="Genomic_DNA"/>
</dbReference>
<accession>A0A0M0BPF9</accession>
<dbReference type="Proteomes" id="UP000037210">
    <property type="component" value="Unassembled WGS sequence"/>
</dbReference>
<protein>
    <recommendedName>
        <fullName evidence="3">Cupin 2 conserved barrel domain-containing protein</fullName>
    </recommendedName>
</protein>
<evidence type="ECO:0008006" key="3">
    <source>
        <dbReference type="Google" id="ProtNLM"/>
    </source>
</evidence>
<name>A0A0M0BPF9_9ARCH</name>
<reference evidence="1 2" key="1">
    <citation type="submission" date="2015-06" db="EMBL/GenBank/DDBJ databases">
        <title>New insights into the roles of widespread benthic archaea in carbon and nitrogen cycling.</title>
        <authorList>
            <person name="Lazar C.S."/>
            <person name="Baker B.J."/>
            <person name="Seitz K.W."/>
            <person name="Hyde A.S."/>
            <person name="Dick G.J."/>
            <person name="Hinrichs K.-U."/>
            <person name="Teske A.P."/>
        </authorList>
    </citation>
    <scope>NUCLEOTIDE SEQUENCE [LARGE SCALE GENOMIC DNA]</scope>
    <source>
        <strain evidence="1">DG-45</strain>
    </source>
</reference>
<comment type="caution">
    <text evidence="1">The sequence shown here is derived from an EMBL/GenBank/DDBJ whole genome shotgun (WGS) entry which is preliminary data.</text>
</comment>
<gene>
    <name evidence="1" type="ORF">AC482_04085</name>
</gene>
<proteinExistence type="predicted"/>
<sequence length="111" mass="11946">MLQLAVGGEGATSPSGALTMGFARYSAESGVMEPHRHAEEIVLVLSARDGWTRHGGFGDEPDEMGGPLPLEAGMVLHVPDSEWHVFGFEEGGHVDIAFFYGRADIYSRARS</sequence>
<organism evidence="1 2">
    <name type="scientific">miscellaneous Crenarchaeota group-15 archaeon DG-45</name>
    <dbReference type="NCBI Taxonomy" id="1685127"/>
    <lineage>
        <taxon>Archaea</taxon>
        <taxon>Candidatus Bathyarchaeota</taxon>
        <taxon>MCG-15</taxon>
    </lineage>
</organism>
<evidence type="ECO:0000313" key="2">
    <source>
        <dbReference type="Proteomes" id="UP000037210"/>
    </source>
</evidence>
<dbReference type="AlphaFoldDB" id="A0A0M0BPF9"/>